<dbReference type="InterPro" id="IPR001295">
    <property type="entry name" value="Dihydroorotate_DH_CS"/>
</dbReference>
<evidence type="ECO:0000256" key="7">
    <source>
        <dbReference type="ARBA" id="ARBA00023033"/>
    </source>
</evidence>
<keyword evidence="11" id="KW-1185">Reference proteome</keyword>
<evidence type="ECO:0000313" key="11">
    <source>
        <dbReference type="Proteomes" id="UP001597453"/>
    </source>
</evidence>
<comment type="similarity">
    <text evidence="2">Belongs to the nitronate monooxygenase family. NMO class I subfamily.</text>
</comment>
<dbReference type="PROSITE" id="PS00912">
    <property type="entry name" value="DHODEHASE_2"/>
    <property type="match status" value="1"/>
</dbReference>
<keyword evidence="3" id="KW-0216">Detoxification</keyword>
<keyword evidence="4" id="KW-0285">Flavoprotein</keyword>
<evidence type="ECO:0000313" key="10">
    <source>
        <dbReference type="EMBL" id="MFD2674133.1"/>
    </source>
</evidence>
<evidence type="ECO:0000256" key="4">
    <source>
        <dbReference type="ARBA" id="ARBA00022630"/>
    </source>
</evidence>
<evidence type="ECO:0000256" key="8">
    <source>
        <dbReference type="ARBA" id="ARBA00031155"/>
    </source>
</evidence>
<evidence type="ECO:0000256" key="9">
    <source>
        <dbReference type="ARBA" id="ARBA00049401"/>
    </source>
</evidence>
<comment type="caution">
    <text evidence="10">The sequence shown here is derived from an EMBL/GenBank/DDBJ whole genome shotgun (WGS) entry which is preliminary data.</text>
</comment>
<evidence type="ECO:0000256" key="3">
    <source>
        <dbReference type="ARBA" id="ARBA00022575"/>
    </source>
</evidence>
<dbReference type="Proteomes" id="UP001597453">
    <property type="component" value="Unassembled WGS sequence"/>
</dbReference>
<dbReference type="EMBL" id="JBHUNF010000001">
    <property type="protein sequence ID" value="MFD2674133.1"/>
    <property type="molecule type" value="Genomic_DNA"/>
</dbReference>
<keyword evidence="5" id="KW-0288">FMN</keyword>
<evidence type="ECO:0000256" key="1">
    <source>
        <dbReference type="ARBA" id="ARBA00001917"/>
    </source>
</evidence>
<evidence type="ECO:0000256" key="5">
    <source>
        <dbReference type="ARBA" id="ARBA00022643"/>
    </source>
</evidence>
<reference evidence="11" key="1">
    <citation type="journal article" date="2019" name="Int. J. Syst. Evol. Microbiol.">
        <title>The Global Catalogue of Microorganisms (GCM) 10K type strain sequencing project: providing services to taxonomists for standard genome sequencing and annotation.</title>
        <authorList>
            <consortium name="The Broad Institute Genomics Platform"/>
            <consortium name="The Broad Institute Genome Sequencing Center for Infectious Disease"/>
            <person name="Wu L."/>
            <person name="Ma J."/>
        </authorList>
    </citation>
    <scope>NUCLEOTIDE SEQUENCE [LARGE SCALE GENOMIC DNA]</scope>
    <source>
        <strain evidence="11">TISTR 1511</strain>
    </source>
</reference>
<evidence type="ECO:0000256" key="2">
    <source>
        <dbReference type="ARBA" id="ARBA00009881"/>
    </source>
</evidence>
<keyword evidence="6" id="KW-0560">Oxidoreductase</keyword>
<evidence type="ECO:0000256" key="6">
    <source>
        <dbReference type="ARBA" id="ARBA00023002"/>
    </source>
</evidence>
<dbReference type="SUPFAM" id="SSF51412">
    <property type="entry name" value="Inosine monophosphate dehydrogenase (IMPDH)"/>
    <property type="match status" value="1"/>
</dbReference>
<name>A0ABW5RGF8_9MICO</name>
<sequence>MFSCNDLALPILGAPMAGGPTTPALVVAVSEAGGLGMLAGGYLTADEFAQRIAEVQALTNAPFGVNVFVPEATASDPAAVASYREVLAPLANTLNTSLPAVTDASDDDYLAKLDAIVDAKPALVSFAFGNPHAEVLQRMHRNGIATAVTVTSPEEALEALANEPTLLIVQGASAGGHRSVHDQSREPNDLDAIDLLPQLMALAAETDTELVAAGGIDSPAAARTLLKSGAAAVQIGTLLLTATEAGTKPAHRAALLAASRDTVVTRAFSGRAARALRNTFIDRMDAHAPAAYPQVNALVAPIKAAAADDPELQNLWAGTGYRACRARTTAAILAPFITELTAAPDTEQDDR</sequence>
<dbReference type="CDD" id="cd04730">
    <property type="entry name" value="NPD_like"/>
    <property type="match status" value="1"/>
</dbReference>
<dbReference type="RefSeq" id="WP_066058779.1">
    <property type="nucleotide sequence ID" value="NZ_JBHUNF010000001.1"/>
</dbReference>
<proteinExistence type="inferred from homology"/>
<dbReference type="GO" id="GO:0004497">
    <property type="term" value="F:monooxygenase activity"/>
    <property type="evidence" value="ECO:0007669"/>
    <property type="project" value="UniProtKB-KW"/>
</dbReference>
<comment type="cofactor">
    <cofactor evidence="1">
        <name>FMN</name>
        <dbReference type="ChEBI" id="CHEBI:58210"/>
    </cofactor>
</comment>
<organism evidence="10 11">
    <name type="scientific">Gulosibacter bifidus</name>
    <dbReference type="NCBI Taxonomy" id="272239"/>
    <lineage>
        <taxon>Bacteria</taxon>
        <taxon>Bacillati</taxon>
        <taxon>Actinomycetota</taxon>
        <taxon>Actinomycetes</taxon>
        <taxon>Micrococcales</taxon>
        <taxon>Microbacteriaceae</taxon>
        <taxon>Gulosibacter</taxon>
    </lineage>
</organism>
<dbReference type="InterPro" id="IPR004136">
    <property type="entry name" value="NMO"/>
</dbReference>
<protein>
    <recommendedName>
        <fullName evidence="8">Propionate 3-nitronate monooxygenase</fullName>
    </recommendedName>
</protein>
<dbReference type="InterPro" id="IPR013785">
    <property type="entry name" value="Aldolase_TIM"/>
</dbReference>
<dbReference type="PANTHER" id="PTHR42747:SF3">
    <property type="entry name" value="NITRONATE MONOOXYGENASE-RELATED"/>
    <property type="match status" value="1"/>
</dbReference>
<keyword evidence="7 10" id="KW-0503">Monooxygenase</keyword>
<accession>A0ABW5RGF8</accession>
<gene>
    <name evidence="10" type="ORF">ACFSUQ_02305</name>
</gene>
<dbReference type="Gene3D" id="3.20.20.70">
    <property type="entry name" value="Aldolase class I"/>
    <property type="match status" value="1"/>
</dbReference>
<comment type="catalytic activity">
    <reaction evidence="9">
        <text>3 propionate 3-nitronate + 3 O2 + H2O = 3 3-oxopropanoate + 2 nitrate + nitrite + H2O2 + 3 H(+)</text>
        <dbReference type="Rhea" id="RHEA:57332"/>
        <dbReference type="ChEBI" id="CHEBI:15377"/>
        <dbReference type="ChEBI" id="CHEBI:15378"/>
        <dbReference type="ChEBI" id="CHEBI:15379"/>
        <dbReference type="ChEBI" id="CHEBI:16240"/>
        <dbReference type="ChEBI" id="CHEBI:16301"/>
        <dbReference type="ChEBI" id="CHEBI:17632"/>
        <dbReference type="ChEBI" id="CHEBI:33190"/>
        <dbReference type="ChEBI" id="CHEBI:136067"/>
    </reaction>
</comment>
<dbReference type="Pfam" id="PF03060">
    <property type="entry name" value="NMO"/>
    <property type="match status" value="1"/>
</dbReference>
<dbReference type="PANTHER" id="PTHR42747">
    <property type="entry name" value="NITRONATE MONOOXYGENASE-RELATED"/>
    <property type="match status" value="1"/>
</dbReference>